<dbReference type="Pfam" id="PF00015">
    <property type="entry name" value="MCPsignal"/>
    <property type="match status" value="1"/>
</dbReference>
<dbReference type="PROSITE" id="PS50192">
    <property type="entry name" value="T_SNARE"/>
    <property type="match status" value="1"/>
</dbReference>
<dbReference type="GO" id="GO:0005886">
    <property type="term" value="C:plasma membrane"/>
    <property type="evidence" value="ECO:0007669"/>
    <property type="project" value="UniProtKB-SubCell"/>
</dbReference>
<evidence type="ECO:0000256" key="7">
    <source>
        <dbReference type="SAM" id="Phobius"/>
    </source>
</evidence>
<gene>
    <name evidence="11" type="ORF">MMSR116_17955</name>
</gene>
<name>A0A6B9FLS4_9HYPH</name>
<dbReference type="RefSeq" id="WP_010687670.1">
    <property type="nucleotide sequence ID" value="NZ_CP043538.1"/>
</dbReference>
<evidence type="ECO:0000259" key="10">
    <source>
        <dbReference type="PROSITE" id="PS50885"/>
    </source>
</evidence>
<proteinExistence type="inferred from homology"/>
<organism evidence="11 12">
    <name type="scientific">Methylobacterium mesophilicum SR1.6/6</name>
    <dbReference type="NCBI Taxonomy" id="908290"/>
    <lineage>
        <taxon>Bacteria</taxon>
        <taxon>Pseudomonadati</taxon>
        <taxon>Pseudomonadota</taxon>
        <taxon>Alphaproteobacteria</taxon>
        <taxon>Hyphomicrobiales</taxon>
        <taxon>Methylobacteriaceae</taxon>
        <taxon>Methylobacterium</taxon>
    </lineage>
</organism>
<evidence type="ECO:0000256" key="5">
    <source>
        <dbReference type="PROSITE-ProRule" id="PRU00284"/>
    </source>
</evidence>
<keyword evidence="7" id="KW-0812">Transmembrane</keyword>
<evidence type="ECO:0000256" key="2">
    <source>
        <dbReference type="ARBA" id="ARBA00022519"/>
    </source>
</evidence>
<dbReference type="AlphaFoldDB" id="A0A6B9FLS4"/>
<dbReference type="Gene3D" id="1.10.8.500">
    <property type="entry name" value="HAMP domain in histidine kinase"/>
    <property type="match status" value="1"/>
</dbReference>
<dbReference type="SMART" id="SM00304">
    <property type="entry name" value="HAMP"/>
    <property type="match status" value="1"/>
</dbReference>
<dbReference type="InterPro" id="IPR000727">
    <property type="entry name" value="T_SNARE_dom"/>
</dbReference>
<comment type="similarity">
    <text evidence="4">Belongs to the methyl-accepting chemotaxis (MCP) protein family.</text>
</comment>
<sequence length="563" mass="57849">MRHHLSLKTSLAGAFGLLAVIAAGQGALSIVKLGGIRHGVNEVATNWLPSVVAVNEMRANASEVRIKQLRLLSLSDTPARLADNEAKLSATHDKLTQARKTYEPLISSAEERALYDGFASAWARFEQADAEMRRLMEAGQQQAALKLMSGSEAANLYDEARSNLQRDVALNEQGARRDAGAAIEEVGTSTVVAYVAVALALLAACVAAAFGLLRVSRPIQTMTGAMSVLAGGDASAEIPYRQRRDEIGAMAAAVQVFKDNLIRTRQLEAETAQARLAAEEQRKAGMRQMADGFEAAVGGIIGMVSSSATELQATAQTMTATATETASQSTTVAAAAEEAASNVNTVAAAAEQLGSSVQEISRQVAGSADLAQRTVREADQTGTLVQELSAAVSRIGDVVGLISTIAGQTNLLALNATIEAARAGAAGKGFAVVASEVKALAEQTAKATGEIASQIGHIQASTSQAVSSIAGITERIREINGVAASIAAAVEEQGAATQEIVRNVSQAAMGTGEVTSNIAGVAGAAEETGAAASQVLGAASELSRQSETLAAEVGRFLATVRAA</sequence>
<dbReference type="InterPro" id="IPR024478">
    <property type="entry name" value="HlyB_4HB_MCP"/>
</dbReference>
<feature type="coiled-coil region" evidence="6">
    <location>
        <begin position="262"/>
        <end position="289"/>
    </location>
</feature>
<reference evidence="11 12" key="1">
    <citation type="journal article" date="2012" name="Genet. Mol. Biol.">
        <title>Analysis of 16S rRNA and mxaF genes revealing insights into Methylobacterium niche-specific plant association.</title>
        <authorList>
            <person name="Dourado M.N."/>
            <person name="Andreote F.D."/>
            <person name="Dini-Andreote F."/>
            <person name="Conti R."/>
            <person name="Araujo J.M."/>
            <person name="Araujo W.L."/>
        </authorList>
    </citation>
    <scope>NUCLEOTIDE SEQUENCE [LARGE SCALE GENOMIC DNA]</scope>
    <source>
        <strain evidence="11 12">SR1.6/6</strain>
    </source>
</reference>
<evidence type="ECO:0000256" key="6">
    <source>
        <dbReference type="SAM" id="Coils"/>
    </source>
</evidence>
<keyword evidence="2" id="KW-0997">Cell inner membrane</keyword>
<dbReference type="InterPro" id="IPR047347">
    <property type="entry name" value="YvaQ-like_sensor"/>
</dbReference>
<dbReference type="PANTHER" id="PTHR32089">
    <property type="entry name" value="METHYL-ACCEPTING CHEMOTAXIS PROTEIN MCPB"/>
    <property type="match status" value="1"/>
</dbReference>
<evidence type="ECO:0000313" key="11">
    <source>
        <dbReference type="EMBL" id="QGY03561.1"/>
    </source>
</evidence>
<dbReference type="CDD" id="cd19411">
    <property type="entry name" value="MCP2201-like_sensor"/>
    <property type="match status" value="1"/>
</dbReference>
<keyword evidence="3 5" id="KW-0807">Transducer</keyword>
<keyword evidence="7" id="KW-0472">Membrane</keyword>
<dbReference type="CDD" id="cd06225">
    <property type="entry name" value="HAMP"/>
    <property type="match status" value="1"/>
</dbReference>
<feature type="domain" description="Methyl-accepting transducer" evidence="8">
    <location>
        <begin position="307"/>
        <end position="543"/>
    </location>
</feature>
<dbReference type="Proteomes" id="UP000012488">
    <property type="component" value="Chromosome"/>
</dbReference>
<evidence type="ECO:0000313" key="12">
    <source>
        <dbReference type="Proteomes" id="UP000012488"/>
    </source>
</evidence>
<evidence type="ECO:0000259" key="8">
    <source>
        <dbReference type="PROSITE" id="PS50111"/>
    </source>
</evidence>
<dbReference type="PANTHER" id="PTHR32089:SF112">
    <property type="entry name" value="LYSOZYME-LIKE PROTEIN-RELATED"/>
    <property type="match status" value="1"/>
</dbReference>
<dbReference type="InterPro" id="IPR004090">
    <property type="entry name" value="Chemotax_Me-accpt_rcpt"/>
</dbReference>
<dbReference type="SMART" id="SM00283">
    <property type="entry name" value="MA"/>
    <property type="match status" value="1"/>
</dbReference>
<feature type="domain" description="HAMP" evidence="10">
    <location>
        <begin position="213"/>
        <end position="266"/>
    </location>
</feature>
<dbReference type="GO" id="GO:0004888">
    <property type="term" value="F:transmembrane signaling receptor activity"/>
    <property type="evidence" value="ECO:0007669"/>
    <property type="project" value="InterPro"/>
</dbReference>
<dbReference type="GO" id="GO:0007165">
    <property type="term" value="P:signal transduction"/>
    <property type="evidence" value="ECO:0007669"/>
    <property type="project" value="UniProtKB-KW"/>
</dbReference>
<evidence type="ECO:0000256" key="3">
    <source>
        <dbReference type="ARBA" id="ARBA00023224"/>
    </source>
</evidence>
<dbReference type="Gene3D" id="1.10.287.950">
    <property type="entry name" value="Methyl-accepting chemotaxis protein"/>
    <property type="match status" value="1"/>
</dbReference>
<dbReference type="OrthoDB" id="3289104at2"/>
<dbReference type="InterPro" id="IPR004089">
    <property type="entry name" value="MCPsignal_dom"/>
</dbReference>
<comment type="subcellular location">
    <subcellularLocation>
        <location evidence="1">Cell inner membrane</location>
        <topology evidence="1">Multi-pass membrane protein</topology>
    </subcellularLocation>
</comment>
<keyword evidence="2" id="KW-1003">Cell membrane</keyword>
<dbReference type="SUPFAM" id="SSF58104">
    <property type="entry name" value="Methyl-accepting chemotaxis protein (MCP) signaling domain"/>
    <property type="match status" value="1"/>
</dbReference>
<dbReference type="EMBL" id="CP043538">
    <property type="protein sequence ID" value="QGY03561.1"/>
    <property type="molecule type" value="Genomic_DNA"/>
</dbReference>
<dbReference type="PROSITE" id="PS50111">
    <property type="entry name" value="CHEMOTAXIS_TRANSDUC_2"/>
    <property type="match status" value="1"/>
</dbReference>
<feature type="transmembrane region" description="Helical" evidence="7">
    <location>
        <begin position="191"/>
        <end position="213"/>
    </location>
</feature>
<keyword evidence="6" id="KW-0175">Coiled coil</keyword>
<dbReference type="KEGG" id="mmes:MMSR116_17955"/>
<reference evidence="11 12" key="2">
    <citation type="journal article" date="2013" name="Genome Announc.">
        <title>Draft Genome Sequence of Methylobacterium mesophilicum Strain SR1.6/6, Isolated from Citrus sinensis.</title>
        <authorList>
            <person name="Marinho Almeida D."/>
            <person name="Dini-Andreote F."/>
            <person name="Camargo Neves A.A."/>
            <person name="Juca Ramos R.T."/>
            <person name="Andreote F.D."/>
            <person name="Carneiro A.R."/>
            <person name="Oliveira de Souza Lima A."/>
            <person name="Caracciolo Gomes de Sa P.H."/>
            <person name="Ribeiro Barbosa M.S."/>
            <person name="Araujo W.L."/>
            <person name="Silva A."/>
        </authorList>
    </citation>
    <scope>NUCLEOTIDE SEQUENCE [LARGE SCALE GENOMIC DNA]</scope>
    <source>
        <strain evidence="11 12">SR1.6/6</strain>
    </source>
</reference>
<feature type="domain" description="T-SNARE coiled-coil homology" evidence="9">
    <location>
        <begin position="459"/>
        <end position="521"/>
    </location>
</feature>
<evidence type="ECO:0000256" key="4">
    <source>
        <dbReference type="ARBA" id="ARBA00029447"/>
    </source>
</evidence>
<accession>A0A6B9FLS4</accession>
<dbReference type="Pfam" id="PF00672">
    <property type="entry name" value="HAMP"/>
    <property type="match status" value="1"/>
</dbReference>
<keyword evidence="7" id="KW-1133">Transmembrane helix</keyword>
<dbReference type="GO" id="GO:0006935">
    <property type="term" value="P:chemotaxis"/>
    <property type="evidence" value="ECO:0007669"/>
    <property type="project" value="InterPro"/>
</dbReference>
<evidence type="ECO:0000259" key="9">
    <source>
        <dbReference type="PROSITE" id="PS50192"/>
    </source>
</evidence>
<protein>
    <submittedName>
        <fullName evidence="11">HAMP domain-containing protein</fullName>
    </submittedName>
</protein>
<dbReference type="PROSITE" id="PS50885">
    <property type="entry name" value="HAMP"/>
    <property type="match status" value="1"/>
</dbReference>
<dbReference type="Pfam" id="PF12729">
    <property type="entry name" value="4HB_MCP_1"/>
    <property type="match status" value="1"/>
</dbReference>
<dbReference type="InterPro" id="IPR003660">
    <property type="entry name" value="HAMP_dom"/>
</dbReference>
<dbReference type="PRINTS" id="PR00260">
    <property type="entry name" value="CHEMTRNSDUCR"/>
</dbReference>
<evidence type="ECO:0000256" key="1">
    <source>
        <dbReference type="ARBA" id="ARBA00004429"/>
    </source>
</evidence>